<dbReference type="AlphaFoldDB" id="L8XAE9"/>
<dbReference type="EMBL" id="AFRT01000056">
    <property type="protein sequence ID" value="ELU45654.1"/>
    <property type="molecule type" value="Genomic_DNA"/>
</dbReference>
<dbReference type="Proteomes" id="UP000011668">
    <property type="component" value="Unassembled WGS sequence"/>
</dbReference>
<protein>
    <submittedName>
        <fullName evidence="1">Uncharacterized protein</fullName>
    </submittedName>
</protein>
<evidence type="ECO:0000313" key="1">
    <source>
        <dbReference type="EMBL" id="ELU45654.1"/>
    </source>
</evidence>
<accession>L8XAE9</accession>
<dbReference type="HOGENOM" id="CLU_1797756_0_0_1"/>
<name>L8XAE9_THACA</name>
<proteinExistence type="predicted"/>
<organism evidence="1 2">
    <name type="scientific">Thanatephorus cucumeris (strain AG1-IA)</name>
    <name type="common">Rice sheath blight fungus</name>
    <name type="synonym">Rhizoctonia solani</name>
    <dbReference type="NCBI Taxonomy" id="983506"/>
    <lineage>
        <taxon>Eukaryota</taxon>
        <taxon>Fungi</taxon>
        <taxon>Dikarya</taxon>
        <taxon>Basidiomycota</taxon>
        <taxon>Agaricomycotina</taxon>
        <taxon>Agaricomycetes</taxon>
        <taxon>Cantharellales</taxon>
        <taxon>Ceratobasidiaceae</taxon>
        <taxon>Rhizoctonia</taxon>
        <taxon>Rhizoctonia solani AG-1</taxon>
    </lineage>
</organism>
<keyword evidence="2" id="KW-1185">Reference proteome</keyword>
<evidence type="ECO:0000313" key="2">
    <source>
        <dbReference type="Proteomes" id="UP000011668"/>
    </source>
</evidence>
<gene>
    <name evidence="1" type="ORF">AG1IA_00326</name>
</gene>
<sequence>MAVISKSGTRYDIEMTDRWQSAQPVAIQGRSLSGELTSNINKHTNKSRYCVTMYTTLGIVDHVDLCHLFDHYCCGPTVCFVVPRHANPHNLCAAVSYYHSLAFGDSVFHLHSPDLAYASRYHGLYPGLSHACGRGHEYYHTPLK</sequence>
<comment type="caution">
    <text evidence="1">The sequence shown here is derived from an EMBL/GenBank/DDBJ whole genome shotgun (WGS) entry which is preliminary data.</text>
</comment>
<reference evidence="1 2" key="1">
    <citation type="journal article" date="2013" name="Nat. Commun.">
        <title>The evolution and pathogenic mechanisms of the rice sheath blight pathogen.</title>
        <authorList>
            <person name="Zheng A."/>
            <person name="Lin R."/>
            <person name="Xu L."/>
            <person name="Qin P."/>
            <person name="Tang C."/>
            <person name="Ai P."/>
            <person name="Zhang D."/>
            <person name="Liu Y."/>
            <person name="Sun Z."/>
            <person name="Feng H."/>
            <person name="Wang Y."/>
            <person name="Chen Y."/>
            <person name="Liang X."/>
            <person name="Fu R."/>
            <person name="Li Q."/>
            <person name="Zhang J."/>
            <person name="Yu X."/>
            <person name="Xie Z."/>
            <person name="Ding L."/>
            <person name="Guan P."/>
            <person name="Tang J."/>
            <person name="Liang Y."/>
            <person name="Wang S."/>
            <person name="Deng Q."/>
            <person name="Li S."/>
            <person name="Zhu J."/>
            <person name="Wang L."/>
            <person name="Liu H."/>
            <person name="Li P."/>
        </authorList>
    </citation>
    <scope>NUCLEOTIDE SEQUENCE [LARGE SCALE GENOMIC DNA]</scope>
    <source>
        <strain evidence="2">AG-1 IA</strain>
    </source>
</reference>